<dbReference type="OrthoDB" id="1493545at2"/>
<name>A0A286A9Q5_9SPHI</name>
<dbReference type="AlphaFoldDB" id="A0A286A9Q5"/>
<sequence length="206" mass="23758">MTKKQYFISLAKYSQILFDKLPIELEPKPISYALNILKPAIDNIKVSQLDELYKIRSLDKLATPGNTNSWQGLNSIGMLMDRFTILLIREWCLINKQKNGTKAKQIFELQTLDIIEAMVNAAPGSSALNSKITNIKQSVNASTWEQAFFGLLTINLILWESQEVLYIKDISKLPCEELRSYIDWFSKGNIIRNEYIQLCEELFWSI</sequence>
<evidence type="ECO:0000313" key="2">
    <source>
        <dbReference type="Proteomes" id="UP000219281"/>
    </source>
</evidence>
<keyword evidence="2" id="KW-1185">Reference proteome</keyword>
<dbReference type="EMBL" id="OCMT01000003">
    <property type="protein sequence ID" value="SOD18634.1"/>
    <property type="molecule type" value="Genomic_DNA"/>
</dbReference>
<dbReference type="Proteomes" id="UP000219281">
    <property type="component" value="Unassembled WGS sequence"/>
</dbReference>
<dbReference type="RefSeq" id="WP_097132917.1">
    <property type="nucleotide sequence ID" value="NZ_OCMT01000003.1"/>
</dbReference>
<reference evidence="2" key="1">
    <citation type="submission" date="2017-09" db="EMBL/GenBank/DDBJ databases">
        <authorList>
            <person name="Varghese N."/>
            <person name="Submissions S."/>
        </authorList>
    </citation>
    <scope>NUCLEOTIDE SEQUENCE [LARGE SCALE GENOMIC DNA]</scope>
    <source>
        <strain evidence="2">CGMCC 1.12803</strain>
    </source>
</reference>
<organism evidence="1 2">
    <name type="scientific">Pedobacter xixiisoli</name>
    <dbReference type="NCBI Taxonomy" id="1476464"/>
    <lineage>
        <taxon>Bacteria</taxon>
        <taxon>Pseudomonadati</taxon>
        <taxon>Bacteroidota</taxon>
        <taxon>Sphingobacteriia</taxon>
        <taxon>Sphingobacteriales</taxon>
        <taxon>Sphingobacteriaceae</taxon>
        <taxon>Pedobacter</taxon>
    </lineage>
</organism>
<gene>
    <name evidence="1" type="ORF">SAMN06297358_3107</name>
</gene>
<evidence type="ECO:0000313" key="1">
    <source>
        <dbReference type="EMBL" id="SOD18634.1"/>
    </source>
</evidence>
<protein>
    <submittedName>
        <fullName evidence="1">Uncharacterized protein</fullName>
    </submittedName>
</protein>
<proteinExistence type="predicted"/>
<accession>A0A286A9Q5</accession>